<organism evidence="1 2">
    <name type="scientific">Podarcis lilfordi</name>
    <name type="common">Lilford's wall lizard</name>
    <dbReference type="NCBI Taxonomy" id="74358"/>
    <lineage>
        <taxon>Eukaryota</taxon>
        <taxon>Metazoa</taxon>
        <taxon>Chordata</taxon>
        <taxon>Craniata</taxon>
        <taxon>Vertebrata</taxon>
        <taxon>Euteleostomi</taxon>
        <taxon>Lepidosauria</taxon>
        <taxon>Squamata</taxon>
        <taxon>Bifurcata</taxon>
        <taxon>Unidentata</taxon>
        <taxon>Episquamata</taxon>
        <taxon>Laterata</taxon>
        <taxon>Lacertibaenia</taxon>
        <taxon>Lacertidae</taxon>
        <taxon>Podarcis</taxon>
    </lineage>
</organism>
<evidence type="ECO:0000313" key="2">
    <source>
        <dbReference type="Proteomes" id="UP001178461"/>
    </source>
</evidence>
<gene>
    <name evidence="1" type="ORF">PODLI_1B030541</name>
</gene>
<dbReference type="AlphaFoldDB" id="A0AA35JV97"/>
<evidence type="ECO:0000313" key="1">
    <source>
        <dbReference type="EMBL" id="CAI5765934.1"/>
    </source>
</evidence>
<protein>
    <submittedName>
        <fullName evidence="1">Uncharacterized protein</fullName>
    </submittedName>
</protein>
<proteinExistence type="predicted"/>
<keyword evidence="2" id="KW-1185">Reference proteome</keyword>
<sequence length="77" mass="8818">MQAPQDALKYKCAPIMPNVSYYSEVFLEKGRSAEDKLIQHDSFSTGHSIFHHNDSNLHCKKINIRSCGPHDCHLLTY</sequence>
<name>A0AA35JV97_9SAUR</name>
<accession>A0AA35JV97</accession>
<reference evidence="1" key="1">
    <citation type="submission" date="2022-12" db="EMBL/GenBank/DDBJ databases">
        <authorList>
            <person name="Alioto T."/>
            <person name="Alioto T."/>
            <person name="Gomez Garrido J."/>
        </authorList>
    </citation>
    <scope>NUCLEOTIDE SEQUENCE</scope>
</reference>
<dbReference type="Proteomes" id="UP001178461">
    <property type="component" value="Chromosome 2"/>
</dbReference>
<dbReference type="EMBL" id="OX395127">
    <property type="protein sequence ID" value="CAI5765934.1"/>
    <property type="molecule type" value="Genomic_DNA"/>
</dbReference>